<dbReference type="RefSeq" id="WP_188178549.1">
    <property type="nucleotide sequence ID" value="NZ_JACVVD010000027.1"/>
</dbReference>
<reference evidence="1" key="1">
    <citation type="submission" date="2020-09" db="EMBL/GenBank/DDBJ databases">
        <title>Draft Genome Sequence of Paenibacillus sp. WST5.</title>
        <authorList>
            <person name="Bao Z."/>
        </authorList>
    </citation>
    <scope>NUCLEOTIDE SEQUENCE</scope>
    <source>
        <strain evidence="1">WST5</strain>
    </source>
</reference>
<dbReference type="InterPro" id="IPR027417">
    <property type="entry name" value="P-loop_NTPase"/>
</dbReference>
<evidence type="ECO:0000313" key="2">
    <source>
        <dbReference type="Proteomes" id="UP000650466"/>
    </source>
</evidence>
<gene>
    <name evidence="1" type="ORF">ICC18_32705</name>
</gene>
<evidence type="ECO:0000313" key="1">
    <source>
        <dbReference type="EMBL" id="MBD0384790.1"/>
    </source>
</evidence>
<dbReference type="Proteomes" id="UP000650466">
    <property type="component" value="Unassembled WGS sequence"/>
</dbReference>
<dbReference type="PANTHER" id="PTHR37807">
    <property type="entry name" value="OS07G0160300 PROTEIN"/>
    <property type="match status" value="1"/>
</dbReference>
<dbReference type="Gene3D" id="3.40.50.300">
    <property type="entry name" value="P-loop containing nucleotide triphosphate hydrolases"/>
    <property type="match status" value="1"/>
</dbReference>
<dbReference type="Pfam" id="PF13671">
    <property type="entry name" value="AAA_33"/>
    <property type="match status" value="1"/>
</dbReference>
<protein>
    <submittedName>
        <fullName evidence="1">AAA family ATPase</fullName>
    </submittedName>
</protein>
<name>A0A926QML8_9BACL</name>
<dbReference type="PANTHER" id="PTHR37807:SF3">
    <property type="entry name" value="OS07G0160300 PROTEIN"/>
    <property type="match status" value="1"/>
</dbReference>
<dbReference type="EMBL" id="JACVVD010000027">
    <property type="protein sequence ID" value="MBD0384790.1"/>
    <property type="molecule type" value="Genomic_DNA"/>
</dbReference>
<sequence length="172" mass="19849">MAEIILFRGKVATGKTTMSNELGKALQVPVIHKDDIYDSIANFIPEHGLRNKICFDYLYRFLETVIDCNARIILDFGLNDIDDVRRLKTWVEQRGGEFKSILCLCGDDTIWSIRLEERNANPLPNQLITNLAALKKHYMKIKTGSFENELILDTAENRDRLLHTLLHFIQKS</sequence>
<organism evidence="1 2">
    <name type="scientific">Paenibacillus sedimenti</name>
    <dbReference type="NCBI Taxonomy" id="2770274"/>
    <lineage>
        <taxon>Bacteria</taxon>
        <taxon>Bacillati</taxon>
        <taxon>Bacillota</taxon>
        <taxon>Bacilli</taxon>
        <taxon>Bacillales</taxon>
        <taxon>Paenibacillaceae</taxon>
        <taxon>Paenibacillus</taxon>
    </lineage>
</organism>
<proteinExistence type="predicted"/>
<accession>A0A926QML8</accession>
<dbReference type="AlphaFoldDB" id="A0A926QML8"/>
<dbReference type="SUPFAM" id="SSF52540">
    <property type="entry name" value="P-loop containing nucleoside triphosphate hydrolases"/>
    <property type="match status" value="1"/>
</dbReference>
<keyword evidence="2" id="KW-1185">Reference proteome</keyword>
<comment type="caution">
    <text evidence="1">The sequence shown here is derived from an EMBL/GenBank/DDBJ whole genome shotgun (WGS) entry which is preliminary data.</text>
</comment>